<comment type="caution">
    <text evidence="1">The sequence shown here is derived from an EMBL/GenBank/DDBJ whole genome shotgun (WGS) entry which is preliminary data.</text>
</comment>
<dbReference type="AlphaFoldDB" id="A0A7J7H3Y8"/>
<dbReference type="Proteomes" id="UP000593564">
    <property type="component" value="Unassembled WGS sequence"/>
</dbReference>
<evidence type="ECO:0000313" key="1">
    <source>
        <dbReference type="EMBL" id="KAF5946951.1"/>
    </source>
</evidence>
<name>A0A7J7H3Y8_CAMSI</name>
<accession>A0A7J7H3Y8</accession>
<keyword evidence="2" id="KW-1185">Reference proteome</keyword>
<organism evidence="1 2">
    <name type="scientific">Camellia sinensis</name>
    <name type="common">Tea plant</name>
    <name type="synonym">Thea sinensis</name>
    <dbReference type="NCBI Taxonomy" id="4442"/>
    <lineage>
        <taxon>Eukaryota</taxon>
        <taxon>Viridiplantae</taxon>
        <taxon>Streptophyta</taxon>
        <taxon>Embryophyta</taxon>
        <taxon>Tracheophyta</taxon>
        <taxon>Spermatophyta</taxon>
        <taxon>Magnoliopsida</taxon>
        <taxon>eudicotyledons</taxon>
        <taxon>Gunneridae</taxon>
        <taxon>Pentapetalae</taxon>
        <taxon>asterids</taxon>
        <taxon>Ericales</taxon>
        <taxon>Theaceae</taxon>
        <taxon>Camellia</taxon>
    </lineage>
</organism>
<gene>
    <name evidence="1" type="ORF">HYC85_017179</name>
</gene>
<evidence type="ECO:0000313" key="2">
    <source>
        <dbReference type="Proteomes" id="UP000593564"/>
    </source>
</evidence>
<protein>
    <submittedName>
        <fullName evidence="1">Uncharacterized protein</fullName>
    </submittedName>
</protein>
<sequence>MVLEPSLAKGNRVMVFCNTFNSSHTVDHLAKIKSLLLITMERCQQNKGELDEVLFSVIASHTHIYIYIYLPECLHPFWRFEWIAKGHYTEGDKLIDSVLVVKNEAKNCDCLQGIFQIPGGSGI</sequence>
<reference evidence="2" key="1">
    <citation type="journal article" date="2020" name="Nat. Commun.">
        <title>Genome assembly of wild tea tree DASZ reveals pedigree and selection history of tea varieties.</title>
        <authorList>
            <person name="Zhang W."/>
            <person name="Zhang Y."/>
            <person name="Qiu H."/>
            <person name="Guo Y."/>
            <person name="Wan H."/>
            <person name="Zhang X."/>
            <person name="Scossa F."/>
            <person name="Alseekh S."/>
            <person name="Zhang Q."/>
            <person name="Wang P."/>
            <person name="Xu L."/>
            <person name="Schmidt M.H."/>
            <person name="Jia X."/>
            <person name="Li D."/>
            <person name="Zhu A."/>
            <person name="Guo F."/>
            <person name="Chen W."/>
            <person name="Ni D."/>
            <person name="Usadel B."/>
            <person name="Fernie A.R."/>
            <person name="Wen W."/>
        </authorList>
    </citation>
    <scope>NUCLEOTIDE SEQUENCE [LARGE SCALE GENOMIC DNA]</scope>
    <source>
        <strain evidence="2">cv. G240</strain>
    </source>
</reference>
<proteinExistence type="predicted"/>
<dbReference type="EMBL" id="JACBKZ010000007">
    <property type="protein sequence ID" value="KAF5946951.1"/>
    <property type="molecule type" value="Genomic_DNA"/>
</dbReference>
<reference evidence="1 2" key="2">
    <citation type="submission" date="2020-07" db="EMBL/GenBank/DDBJ databases">
        <title>Genome assembly of wild tea tree DASZ reveals pedigree and selection history of tea varieties.</title>
        <authorList>
            <person name="Zhang W."/>
        </authorList>
    </citation>
    <scope>NUCLEOTIDE SEQUENCE [LARGE SCALE GENOMIC DNA]</scope>
    <source>
        <strain evidence="2">cv. G240</strain>
        <tissue evidence="1">Leaf</tissue>
    </source>
</reference>